<organism evidence="3 4">
    <name type="scientific">Candidatus Woesebacteria bacterium RBG_16_39_8b</name>
    <dbReference type="NCBI Taxonomy" id="1802482"/>
    <lineage>
        <taxon>Bacteria</taxon>
        <taxon>Candidatus Woeseibacteriota</taxon>
    </lineage>
</organism>
<dbReference type="SUPFAM" id="SSF159774">
    <property type="entry name" value="YerB-like"/>
    <property type="match status" value="1"/>
</dbReference>
<feature type="domain" description="DUF3048" evidence="1">
    <location>
        <begin position="65"/>
        <end position="152"/>
    </location>
</feature>
<accession>A0A1F7XDI0</accession>
<dbReference type="Proteomes" id="UP000179013">
    <property type="component" value="Unassembled WGS sequence"/>
</dbReference>
<dbReference type="InterPro" id="IPR023158">
    <property type="entry name" value="YerB-like_sf"/>
</dbReference>
<proteinExistence type="predicted"/>
<gene>
    <name evidence="3" type="ORF">A2V80_00440</name>
</gene>
<dbReference type="AlphaFoldDB" id="A0A1F7XDI0"/>
<evidence type="ECO:0008006" key="5">
    <source>
        <dbReference type="Google" id="ProtNLM"/>
    </source>
</evidence>
<evidence type="ECO:0000259" key="2">
    <source>
        <dbReference type="Pfam" id="PF17479"/>
    </source>
</evidence>
<reference evidence="3 4" key="1">
    <citation type="journal article" date="2016" name="Nat. Commun.">
        <title>Thousands of microbial genomes shed light on interconnected biogeochemical processes in an aquifer system.</title>
        <authorList>
            <person name="Anantharaman K."/>
            <person name="Brown C.T."/>
            <person name="Hug L.A."/>
            <person name="Sharon I."/>
            <person name="Castelle C.J."/>
            <person name="Probst A.J."/>
            <person name="Thomas B.C."/>
            <person name="Singh A."/>
            <person name="Wilkins M.J."/>
            <person name="Karaoz U."/>
            <person name="Brodie E.L."/>
            <person name="Williams K.H."/>
            <person name="Hubbard S.S."/>
            <person name="Banfield J.F."/>
        </authorList>
    </citation>
    <scope>NUCLEOTIDE SEQUENCE [LARGE SCALE GENOMIC DNA]</scope>
</reference>
<dbReference type="Pfam" id="PF17479">
    <property type="entry name" value="DUF3048_C"/>
    <property type="match status" value="1"/>
</dbReference>
<dbReference type="Pfam" id="PF11258">
    <property type="entry name" value="DUF3048"/>
    <property type="match status" value="1"/>
</dbReference>
<dbReference type="InterPro" id="IPR021416">
    <property type="entry name" value="DUF3048_N"/>
</dbReference>
<evidence type="ECO:0000313" key="3">
    <source>
        <dbReference type="EMBL" id="OGM13067.1"/>
    </source>
</evidence>
<evidence type="ECO:0000313" key="4">
    <source>
        <dbReference type="Proteomes" id="UP000179013"/>
    </source>
</evidence>
<name>A0A1F7XDI0_9BACT</name>
<dbReference type="InterPro" id="IPR035328">
    <property type="entry name" value="DUF3048_C"/>
</dbReference>
<feature type="domain" description="DUF3048" evidence="2">
    <location>
        <begin position="272"/>
        <end position="380"/>
    </location>
</feature>
<dbReference type="Gene3D" id="3.50.90.10">
    <property type="entry name" value="YerB-like"/>
    <property type="match status" value="1"/>
</dbReference>
<protein>
    <recommendedName>
        <fullName evidence="5">Lipoprotein YerB</fullName>
    </recommendedName>
</protein>
<comment type="caution">
    <text evidence="3">The sequence shown here is derived from an EMBL/GenBank/DDBJ whole genome shotgun (WGS) entry which is preliminary data.</text>
</comment>
<sequence length="391" mass="43871">MTVLSLLGLYLLSAGTSWAIFSYINKEPGFPSGDDLLARISDLPKTEECPINGAMYTELERDIWEGRRPITAIIENHLEARPQSGLSYADVVYEAVAEGGITRFLSVFYCGVSARDVKLAPIRSARIYYVDWAAEYGENPLFVHIGGANNICNNCPGGVKERGAVAREVDAFAALEKLGWRYRYGNDFDGGTNVGYPVIIRDQYRLGDKSAWEHSVVGFTDKIFEEGKNRGFGFEDSENTPWDKDYVKWIFSDDKLSENPTAADISFEFWSNKGDYDVNWKYETAGNKYLRMNGGKVHVDHETGEQIYAKNVIIMMVSERGPVDKEGHMFYTTIDDGTALIFQNGGVIEGTWEKTSQTGRTKFYDGDAKEISFVRGPIWIEAVPAGNEIKY</sequence>
<dbReference type="EMBL" id="MGFU01000013">
    <property type="protein sequence ID" value="OGM13067.1"/>
    <property type="molecule type" value="Genomic_DNA"/>
</dbReference>
<evidence type="ECO:0000259" key="1">
    <source>
        <dbReference type="Pfam" id="PF11258"/>
    </source>
</evidence>